<dbReference type="EMBL" id="HBFL01003696">
    <property type="protein sequence ID" value="CAD8762604.1"/>
    <property type="molecule type" value="Transcribed_RNA"/>
</dbReference>
<dbReference type="InterPro" id="IPR034294">
    <property type="entry name" value="Aquaporin_transptr"/>
</dbReference>
<evidence type="ECO:0000256" key="9">
    <source>
        <dbReference type="SAM" id="Phobius"/>
    </source>
</evidence>
<dbReference type="InterPro" id="IPR022357">
    <property type="entry name" value="MIP_CS"/>
</dbReference>
<comment type="similarity">
    <text evidence="2 8">Belongs to the MIP/aquaporin (TC 1.A.8) family.</text>
</comment>
<dbReference type="PROSITE" id="PS00221">
    <property type="entry name" value="MIP"/>
    <property type="match status" value="1"/>
</dbReference>
<evidence type="ECO:0000313" key="10">
    <source>
        <dbReference type="EMBL" id="CAD8762604.1"/>
    </source>
</evidence>
<proteinExistence type="inferred from homology"/>
<feature type="transmembrane region" description="Helical" evidence="9">
    <location>
        <begin position="12"/>
        <end position="34"/>
    </location>
</feature>
<comment type="subcellular location">
    <subcellularLocation>
        <location evidence="1">Cell membrane</location>
        <topology evidence="1">Multi-pass membrane protein</topology>
    </subcellularLocation>
</comment>
<feature type="transmembrane region" description="Helical" evidence="9">
    <location>
        <begin position="158"/>
        <end position="180"/>
    </location>
</feature>
<keyword evidence="7 9" id="KW-0472">Membrane</keyword>
<dbReference type="GO" id="GO:0005886">
    <property type="term" value="C:plasma membrane"/>
    <property type="evidence" value="ECO:0007669"/>
    <property type="project" value="UniProtKB-SubCell"/>
</dbReference>
<protein>
    <recommendedName>
        <fullName evidence="11">Aquaporin</fullName>
    </recommendedName>
</protein>
<feature type="transmembrane region" description="Helical" evidence="9">
    <location>
        <begin position="86"/>
        <end position="109"/>
    </location>
</feature>
<evidence type="ECO:0000256" key="3">
    <source>
        <dbReference type="ARBA" id="ARBA00022448"/>
    </source>
</evidence>
<reference evidence="10" key="1">
    <citation type="submission" date="2021-01" db="EMBL/GenBank/DDBJ databases">
        <authorList>
            <person name="Corre E."/>
            <person name="Pelletier E."/>
            <person name="Niang G."/>
            <person name="Scheremetjew M."/>
            <person name="Finn R."/>
            <person name="Kale V."/>
            <person name="Holt S."/>
            <person name="Cochrane G."/>
            <person name="Meng A."/>
            <person name="Brown T."/>
            <person name="Cohen L."/>
        </authorList>
    </citation>
    <scope>NUCLEOTIDE SEQUENCE</scope>
    <source>
        <strain evidence="10">UNC1205</strain>
    </source>
</reference>
<evidence type="ECO:0000256" key="5">
    <source>
        <dbReference type="ARBA" id="ARBA00022692"/>
    </source>
</evidence>
<evidence type="ECO:0000256" key="6">
    <source>
        <dbReference type="ARBA" id="ARBA00022989"/>
    </source>
</evidence>
<evidence type="ECO:0000256" key="2">
    <source>
        <dbReference type="ARBA" id="ARBA00006175"/>
    </source>
</evidence>
<evidence type="ECO:0000256" key="8">
    <source>
        <dbReference type="RuleBase" id="RU000477"/>
    </source>
</evidence>
<gene>
    <name evidence="10" type="ORF">PDEL1432_LOCUS2644</name>
</gene>
<organism evidence="10">
    <name type="scientific">Pseudo-nitzschia delicatissima</name>
    <dbReference type="NCBI Taxonomy" id="44447"/>
    <lineage>
        <taxon>Eukaryota</taxon>
        <taxon>Sar</taxon>
        <taxon>Stramenopiles</taxon>
        <taxon>Ochrophyta</taxon>
        <taxon>Bacillariophyta</taxon>
        <taxon>Bacillariophyceae</taxon>
        <taxon>Bacillariophycidae</taxon>
        <taxon>Bacillariales</taxon>
        <taxon>Bacillariaceae</taxon>
        <taxon>Pseudo-nitzschia</taxon>
    </lineage>
</organism>
<evidence type="ECO:0000256" key="4">
    <source>
        <dbReference type="ARBA" id="ARBA00022475"/>
    </source>
</evidence>
<dbReference type="PRINTS" id="PR00783">
    <property type="entry name" value="MINTRINSICP"/>
</dbReference>
<feature type="transmembrane region" description="Helical" evidence="9">
    <location>
        <begin position="192"/>
        <end position="211"/>
    </location>
</feature>
<dbReference type="InterPro" id="IPR023271">
    <property type="entry name" value="Aquaporin-like"/>
</dbReference>
<sequence>MAEKDWTIKQLAAEFMAMVLFVWIGTGAAVSSNVWTEGGGADPGRLLTISVAFGFGITVLAYGIGDISGGHINPAVTFAFMVLRKMSPLAGVLYMISQFAGAVVGSLVLWGCTAGLTDDCVGGEDSTFDGVCAASYNFDSDKPGPAFLLGLNTVSDRITLGAAFLLELVGTYLLVITVMNSAVSSKSSAANAAPLAIGWSVMLAHIILIPFTGCGINPARSFGPMIVDSIGGVPGLVWVRGWWVYYTAPFIGSLFAAATYKFVFEECEAVEEEPAKEEGEVAA</sequence>
<dbReference type="GO" id="GO:0015250">
    <property type="term" value="F:water channel activity"/>
    <property type="evidence" value="ECO:0007669"/>
    <property type="project" value="TreeGrafter"/>
</dbReference>
<keyword evidence="4" id="KW-1003">Cell membrane</keyword>
<keyword evidence="6 9" id="KW-1133">Transmembrane helix</keyword>
<dbReference type="Gene3D" id="1.20.1080.10">
    <property type="entry name" value="Glycerol uptake facilitator protein"/>
    <property type="match status" value="1"/>
</dbReference>
<feature type="transmembrane region" description="Helical" evidence="9">
    <location>
        <begin position="46"/>
        <end position="65"/>
    </location>
</feature>
<dbReference type="SUPFAM" id="SSF81338">
    <property type="entry name" value="Aquaporin-like"/>
    <property type="match status" value="1"/>
</dbReference>
<accession>A0A7S0UH97</accession>
<name>A0A7S0UH97_9STRA</name>
<dbReference type="PANTHER" id="PTHR19139">
    <property type="entry name" value="AQUAPORIN TRANSPORTER"/>
    <property type="match status" value="1"/>
</dbReference>
<dbReference type="PANTHER" id="PTHR19139:SF199">
    <property type="entry name" value="MIP17260P"/>
    <property type="match status" value="1"/>
</dbReference>
<keyword evidence="5 8" id="KW-0812">Transmembrane</keyword>
<dbReference type="Pfam" id="PF00230">
    <property type="entry name" value="MIP"/>
    <property type="match status" value="1"/>
</dbReference>
<evidence type="ECO:0008006" key="11">
    <source>
        <dbReference type="Google" id="ProtNLM"/>
    </source>
</evidence>
<dbReference type="InterPro" id="IPR000425">
    <property type="entry name" value="MIP"/>
</dbReference>
<dbReference type="AlphaFoldDB" id="A0A7S0UH97"/>
<keyword evidence="3 8" id="KW-0813">Transport</keyword>
<evidence type="ECO:0000256" key="1">
    <source>
        <dbReference type="ARBA" id="ARBA00004651"/>
    </source>
</evidence>
<evidence type="ECO:0000256" key="7">
    <source>
        <dbReference type="ARBA" id="ARBA00023136"/>
    </source>
</evidence>